<dbReference type="EMBL" id="BLLN01000004">
    <property type="protein sequence ID" value="GFH72871.1"/>
    <property type="molecule type" value="Genomic_DNA"/>
</dbReference>
<dbReference type="PANTHER" id="PTHR30153">
    <property type="entry name" value="REPLICATIVE DNA HELICASE DNAB"/>
    <property type="match status" value="1"/>
</dbReference>
<dbReference type="PROSITE" id="PS51199">
    <property type="entry name" value="SF4_HELICASE"/>
    <property type="match status" value="1"/>
</dbReference>
<organism evidence="4 5">
    <name type="scientific">Streptomyces diastaticus subsp. diastaticus</name>
    <dbReference type="NCBI Taxonomy" id="68040"/>
    <lineage>
        <taxon>Bacteria</taxon>
        <taxon>Bacillati</taxon>
        <taxon>Actinomycetota</taxon>
        <taxon>Actinomycetes</taxon>
        <taxon>Kitasatosporales</taxon>
        <taxon>Streptomycetaceae</taxon>
        <taxon>Streptomyces</taxon>
        <taxon>Streptomyces diastaticus group</taxon>
    </lineage>
</organism>
<feature type="compositionally biased region" description="Basic and acidic residues" evidence="2">
    <location>
        <begin position="256"/>
        <end position="265"/>
    </location>
</feature>
<dbReference type="Proteomes" id="UP000472710">
    <property type="component" value="Unassembled WGS sequence"/>
</dbReference>
<name>A0ABQ1CR83_STRDI</name>
<dbReference type="SUPFAM" id="SSF52540">
    <property type="entry name" value="P-loop containing nucleoside triphosphate hydrolases"/>
    <property type="match status" value="1"/>
</dbReference>
<accession>A0ABQ1CR83</accession>
<feature type="region of interest" description="Disordered" evidence="2">
    <location>
        <begin position="256"/>
        <end position="297"/>
    </location>
</feature>
<dbReference type="InterPro" id="IPR007694">
    <property type="entry name" value="DNA_helicase_DnaB-like_C"/>
</dbReference>
<dbReference type="InterPro" id="IPR027417">
    <property type="entry name" value="P-loop_NTPase"/>
</dbReference>
<dbReference type="Pfam" id="PF03796">
    <property type="entry name" value="DnaB_C"/>
    <property type="match status" value="1"/>
</dbReference>
<sequence>MVSNHARKLANARVQRAGGGSRREAAARLSAATFIPTGLTGLDRLLGGGLRRRELAVLAARTGMGKSMLGLAFARHAAIRLRRMALVVSLEMSHVELTHRILAAESGVPTEKLLRARCDDTELATVAHTALAVQSAPLYIGGDMASPGLAEIQALHARYERTGAKPDILVVDYLGLMNTPHTTSRERGVEVILDGLSHLAEEKNLAVVLVEQLDQALLEREDRRPRVTDMVHAEQIMPRAKTVMLFHRPAYFAPQHREGRYDRSPDPGLYPEHLFPRFGLPEPTRQPAQISVSRHRGSRSKAVKVVADLSRSQFSDLPVDKAPAGC</sequence>
<protein>
    <recommendedName>
        <fullName evidence="3">SF4 helicase domain-containing protein</fullName>
    </recommendedName>
</protein>
<dbReference type="Gene3D" id="3.40.50.300">
    <property type="entry name" value="P-loop containing nucleotide triphosphate hydrolases"/>
    <property type="match status" value="1"/>
</dbReference>
<dbReference type="InterPro" id="IPR003593">
    <property type="entry name" value="AAA+_ATPase"/>
</dbReference>
<dbReference type="RefSeq" id="WP_189500818.1">
    <property type="nucleotide sequence ID" value="NZ_BLLN01000004.1"/>
</dbReference>
<keyword evidence="1" id="KW-0639">Primosome</keyword>
<proteinExistence type="predicted"/>
<keyword evidence="5" id="KW-1185">Reference proteome</keyword>
<feature type="domain" description="SF4 helicase" evidence="3">
    <location>
        <begin position="28"/>
        <end position="321"/>
    </location>
</feature>
<evidence type="ECO:0000313" key="5">
    <source>
        <dbReference type="Proteomes" id="UP000472710"/>
    </source>
</evidence>
<reference evidence="4 5" key="1">
    <citation type="submission" date="2020-02" db="EMBL/GenBank/DDBJ databases">
        <title>Whole genome shotgun sequence of Streptomyces diastaticus subsp. diastaticus NBRC 13412.</title>
        <authorList>
            <person name="Ichikawa N."/>
            <person name="Komaki H."/>
            <person name="Tamura T."/>
        </authorList>
    </citation>
    <scope>NUCLEOTIDE SEQUENCE [LARGE SCALE GENOMIC DNA]</scope>
    <source>
        <strain evidence="4 5">NBRC 13412</strain>
    </source>
</reference>
<evidence type="ECO:0000256" key="2">
    <source>
        <dbReference type="SAM" id="MobiDB-lite"/>
    </source>
</evidence>
<evidence type="ECO:0000313" key="4">
    <source>
        <dbReference type="EMBL" id="GFH72871.1"/>
    </source>
</evidence>
<dbReference type="PANTHER" id="PTHR30153:SF2">
    <property type="entry name" value="REPLICATIVE DNA HELICASE"/>
    <property type="match status" value="1"/>
</dbReference>
<comment type="caution">
    <text evidence="4">The sequence shown here is derived from an EMBL/GenBank/DDBJ whole genome shotgun (WGS) entry which is preliminary data.</text>
</comment>
<dbReference type="SMART" id="SM00382">
    <property type="entry name" value="AAA"/>
    <property type="match status" value="1"/>
</dbReference>
<evidence type="ECO:0000256" key="1">
    <source>
        <dbReference type="ARBA" id="ARBA00022515"/>
    </source>
</evidence>
<evidence type="ECO:0000259" key="3">
    <source>
        <dbReference type="PROSITE" id="PS51199"/>
    </source>
</evidence>
<gene>
    <name evidence="4" type="ORF">Sdia_36390</name>
</gene>